<feature type="coiled-coil region" evidence="1">
    <location>
        <begin position="554"/>
        <end position="616"/>
    </location>
</feature>
<dbReference type="OrthoDB" id="10611502at2759"/>
<organism evidence="3 4">
    <name type="scientific">Curvularia kusanoi</name>
    <name type="common">Cochliobolus kusanoi</name>
    <dbReference type="NCBI Taxonomy" id="90978"/>
    <lineage>
        <taxon>Eukaryota</taxon>
        <taxon>Fungi</taxon>
        <taxon>Dikarya</taxon>
        <taxon>Ascomycota</taxon>
        <taxon>Pezizomycotina</taxon>
        <taxon>Dothideomycetes</taxon>
        <taxon>Pleosporomycetidae</taxon>
        <taxon>Pleosporales</taxon>
        <taxon>Pleosporineae</taxon>
        <taxon>Pleosporaceae</taxon>
        <taxon>Curvularia</taxon>
    </lineage>
</organism>
<feature type="region of interest" description="Disordered" evidence="2">
    <location>
        <begin position="720"/>
        <end position="785"/>
    </location>
</feature>
<gene>
    <name evidence="3" type="ORF">E8E13_007723</name>
</gene>
<dbReference type="EMBL" id="SWKU01000004">
    <property type="protein sequence ID" value="KAF3007596.1"/>
    <property type="molecule type" value="Genomic_DNA"/>
</dbReference>
<reference evidence="3" key="1">
    <citation type="submission" date="2019-04" db="EMBL/GenBank/DDBJ databases">
        <title>Sequencing of skin fungus with MAO and IRED activity.</title>
        <authorList>
            <person name="Marsaioli A.J."/>
            <person name="Bonatto J.M.C."/>
            <person name="Reis Junior O."/>
        </authorList>
    </citation>
    <scope>NUCLEOTIDE SEQUENCE</scope>
    <source>
        <strain evidence="3">30M1</strain>
    </source>
</reference>
<evidence type="ECO:0000256" key="2">
    <source>
        <dbReference type="SAM" id="MobiDB-lite"/>
    </source>
</evidence>
<evidence type="ECO:0000256" key="1">
    <source>
        <dbReference type="SAM" id="Coils"/>
    </source>
</evidence>
<name>A0A9P4TKY5_CURKU</name>
<feature type="compositionally biased region" description="Low complexity" evidence="2">
    <location>
        <begin position="750"/>
        <end position="774"/>
    </location>
</feature>
<comment type="caution">
    <text evidence="3">The sequence shown here is derived from an EMBL/GenBank/DDBJ whole genome shotgun (WGS) entry which is preliminary data.</text>
</comment>
<feature type="region of interest" description="Disordered" evidence="2">
    <location>
        <begin position="642"/>
        <end position="661"/>
    </location>
</feature>
<feature type="region of interest" description="Disordered" evidence="2">
    <location>
        <begin position="52"/>
        <end position="78"/>
    </location>
</feature>
<sequence length="841" mass="92768">MSTTNPRGGQLPGQHVTVGQAMADLANTTKDAKASTEAKLLQYLNTVIESEQRSVTSAQATTDIPNITENNDNSGSLTSTQVRGFRHELMTYYNQPDQAGRLLRVLRRLKARTISGELIVSTGMLVACSLLPLSPDLDVRKSGMELFSKLSEFVRENACSLPADLMDIEAFQSLHDSFLGNGMLPMNSDSAPESQTIEPGEEPQNVTASTLGDGQAVTFTPPELPHGPASNSILNGFKWPNLTDKVSIVYALGLAVEMGLQVVAKEKTPNRMDILSPSSRPRPLGLDVMSSIASMLGKTQLLGARALPIPGNEQLVLSMRRDFVSEARELLHLDQGSIDMISEKLIKFQSNSTELLHNAAMNHVVRILGECYLAVLKDHVHFKEIQVESFKNGPNEDSRPGSRTRPELLEDLDVWKEILSDIEEQMSVELGRQTDFLNGYCTYFLSPTKFVLDIIHPGSSETQPIQLTSLINVPATKASLQNRVSTLTSELSTSRKAQAQLRSALHAATIQQKKSKELIDLERKKQAELEASTQAEHTHLANRLSALEAKAKRVDDAEAATIHTEQALENANEKLKTVTRDRDRLASHNTDLDATCRQLRAEKETLQQGYDQMRQESEESNVRLVMLEGDLADVMGQLQDLHAQSQQAPPPPTLETKESKGSISNEVCILTHADQLTPADRLDMIAQRWRKDLAAADTEKKQCATRLLQTEAQITDALRRLAELSPKRHRPRSRRGTDASRSQDGVATMAGQPHAPQSPSPAQAPASDDTAPDGTTGGTVSHDHGGDELGKFTALEMAKFPFVYHWMDLFYEDRPKFKFSYKLTVHDSMDITLIDQLMPAI</sequence>
<keyword evidence="4" id="KW-1185">Reference proteome</keyword>
<proteinExistence type="predicted"/>
<protein>
    <submittedName>
        <fullName evidence="3">Uncharacterized protein</fullName>
    </submittedName>
</protein>
<keyword evidence="1" id="KW-0175">Coiled coil</keyword>
<accession>A0A9P4TKY5</accession>
<evidence type="ECO:0000313" key="3">
    <source>
        <dbReference type="EMBL" id="KAF3007596.1"/>
    </source>
</evidence>
<dbReference type="Proteomes" id="UP000801428">
    <property type="component" value="Unassembled WGS sequence"/>
</dbReference>
<evidence type="ECO:0000313" key="4">
    <source>
        <dbReference type="Proteomes" id="UP000801428"/>
    </source>
</evidence>
<dbReference type="AlphaFoldDB" id="A0A9P4TKY5"/>